<dbReference type="SUPFAM" id="SSF54593">
    <property type="entry name" value="Glyoxalase/Bleomycin resistance protein/Dihydroxybiphenyl dioxygenase"/>
    <property type="match status" value="1"/>
</dbReference>
<proteinExistence type="predicted"/>
<name>A0ABR1MMJ6_9PEZI</name>
<keyword evidence="4" id="KW-1185">Reference proteome</keyword>
<feature type="compositionally biased region" description="Low complexity" evidence="1">
    <location>
        <begin position="1"/>
        <end position="23"/>
    </location>
</feature>
<evidence type="ECO:0000313" key="3">
    <source>
        <dbReference type="EMBL" id="KAK7553645.1"/>
    </source>
</evidence>
<evidence type="ECO:0000256" key="1">
    <source>
        <dbReference type="SAM" id="MobiDB-lite"/>
    </source>
</evidence>
<comment type="caution">
    <text evidence="3">The sequence shown here is derived from an EMBL/GenBank/DDBJ whole genome shotgun (WGS) entry which is preliminary data.</text>
</comment>
<dbReference type="PROSITE" id="PS51819">
    <property type="entry name" value="VOC"/>
    <property type="match status" value="1"/>
</dbReference>
<dbReference type="Pfam" id="PF00903">
    <property type="entry name" value="Glyoxalase"/>
    <property type="match status" value="1"/>
</dbReference>
<accession>A0ABR1MMJ6</accession>
<keyword evidence="3" id="KW-0560">Oxidoreductase</keyword>
<evidence type="ECO:0000259" key="2">
    <source>
        <dbReference type="PROSITE" id="PS51819"/>
    </source>
</evidence>
<organism evidence="3 4">
    <name type="scientific">Phyllosticta citricarpa</name>
    <dbReference type="NCBI Taxonomy" id="55181"/>
    <lineage>
        <taxon>Eukaryota</taxon>
        <taxon>Fungi</taxon>
        <taxon>Dikarya</taxon>
        <taxon>Ascomycota</taxon>
        <taxon>Pezizomycotina</taxon>
        <taxon>Dothideomycetes</taxon>
        <taxon>Dothideomycetes incertae sedis</taxon>
        <taxon>Botryosphaeriales</taxon>
        <taxon>Phyllostictaceae</taxon>
        <taxon>Phyllosticta</taxon>
    </lineage>
</organism>
<sequence length="208" mass="23055">MSATEATTTTTTTTVTSLTSTSTPKIPPPAALAHFVLQTTTANFPAMVHFYKTMLSAQQTFGTDKAAFLTWDDEHHRLAIFASAEVTPHPPKTTGLRHVAFTYNTLADLVEGYKGRKAAGFEPTWCVDHGMSTSMYYEDPDGNGIECQVDNMAKLDAKKFMETESFSKNPIGVDYDPEELVKRLESGEEWVGFAERARRGEREFNAAR</sequence>
<gene>
    <name evidence="3" type="ORF">IWX46DRAFT_295513</name>
</gene>
<feature type="domain" description="VOC" evidence="2">
    <location>
        <begin position="31"/>
        <end position="150"/>
    </location>
</feature>
<reference evidence="3 4" key="1">
    <citation type="submission" date="2024-04" db="EMBL/GenBank/DDBJ databases">
        <title>Phyllosticta paracitricarpa is synonymous to the EU quarantine fungus P. citricarpa based on phylogenomic analyses.</title>
        <authorList>
            <consortium name="Lawrence Berkeley National Laboratory"/>
            <person name="Van Ingen-Buijs V.A."/>
            <person name="Van Westerhoven A.C."/>
            <person name="Haridas S."/>
            <person name="Skiadas P."/>
            <person name="Martin F."/>
            <person name="Groenewald J.Z."/>
            <person name="Crous P.W."/>
            <person name="Seidl M.F."/>
        </authorList>
    </citation>
    <scope>NUCLEOTIDE SEQUENCE [LARGE SCALE GENOMIC DNA]</scope>
    <source>
        <strain evidence="3 4">CBS 122670</strain>
    </source>
</reference>
<protein>
    <submittedName>
        <fullName evidence="3">Glyoxalase/Bleomycin resistance protein/Dihydroxybiphenyl dioxygenase</fullName>
    </submittedName>
</protein>
<dbReference type="PANTHER" id="PTHR43279:SF1">
    <property type="entry name" value="CATECHOL-2,3-DIOXYGENASE"/>
    <property type="match status" value="1"/>
</dbReference>
<dbReference type="EMBL" id="JBBPDW010000004">
    <property type="protein sequence ID" value="KAK7553645.1"/>
    <property type="molecule type" value="Genomic_DNA"/>
</dbReference>
<dbReference type="InterPro" id="IPR037523">
    <property type="entry name" value="VOC_core"/>
</dbReference>
<dbReference type="GO" id="GO:0051213">
    <property type="term" value="F:dioxygenase activity"/>
    <property type="evidence" value="ECO:0007669"/>
    <property type="project" value="UniProtKB-KW"/>
</dbReference>
<evidence type="ECO:0000313" key="4">
    <source>
        <dbReference type="Proteomes" id="UP001365128"/>
    </source>
</evidence>
<dbReference type="Gene3D" id="3.10.180.10">
    <property type="entry name" value="2,3-Dihydroxybiphenyl 1,2-Dioxygenase, domain 1"/>
    <property type="match status" value="1"/>
</dbReference>
<dbReference type="InterPro" id="IPR029068">
    <property type="entry name" value="Glyas_Bleomycin-R_OHBP_Dase"/>
</dbReference>
<dbReference type="InterPro" id="IPR004360">
    <property type="entry name" value="Glyas_Fos-R_dOase_dom"/>
</dbReference>
<dbReference type="PANTHER" id="PTHR43279">
    <property type="entry name" value="CATECHOL-2,3-DIOXYGENASE"/>
    <property type="match status" value="1"/>
</dbReference>
<feature type="region of interest" description="Disordered" evidence="1">
    <location>
        <begin position="1"/>
        <end position="24"/>
    </location>
</feature>
<dbReference type="Proteomes" id="UP001365128">
    <property type="component" value="Unassembled WGS sequence"/>
</dbReference>
<keyword evidence="3" id="KW-0223">Dioxygenase</keyword>